<feature type="non-terminal residue" evidence="2">
    <location>
        <position position="1"/>
    </location>
</feature>
<dbReference type="AlphaFoldDB" id="W7T652"/>
<protein>
    <submittedName>
        <fullName evidence="2">Uncharacterized protein</fullName>
    </submittedName>
</protein>
<evidence type="ECO:0000313" key="2">
    <source>
        <dbReference type="EMBL" id="EWM21982.1"/>
    </source>
</evidence>
<name>W7T652_9STRA</name>
<evidence type="ECO:0000256" key="1">
    <source>
        <dbReference type="SAM" id="MobiDB-lite"/>
    </source>
</evidence>
<keyword evidence="3" id="KW-1185">Reference proteome</keyword>
<accession>W7T652</accession>
<comment type="caution">
    <text evidence="2">The sequence shown here is derived from an EMBL/GenBank/DDBJ whole genome shotgun (WGS) entry which is preliminary data.</text>
</comment>
<gene>
    <name evidence="2" type="ORF">Naga_101311g1</name>
</gene>
<feature type="compositionally biased region" description="Gly residues" evidence="1">
    <location>
        <begin position="10"/>
        <end position="20"/>
    </location>
</feature>
<feature type="region of interest" description="Disordered" evidence="1">
    <location>
        <begin position="1"/>
        <end position="20"/>
    </location>
</feature>
<dbReference type="EMBL" id="AZIL01002316">
    <property type="protein sequence ID" value="EWM21982.1"/>
    <property type="molecule type" value="Genomic_DNA"/>
</dbReference>
<sequence>LEREVREGGEGAGGEEGGSRIGEAEDLRCRQLYTARCGPMTIWTSTLVGEKGVDGVDEDGRKGGVEGGMRAGGREGLCVPLRRRIEEAVTDGRKMEEGKGKEMIENGNDGCMWRVYYTSKGGILYLTEREKWSDMVNPRGRGETVPGRKATCFSSSGTRHVVATGACGEQDFPIEAFHIRDNDSIKDS</sequence>
<evidence type="ECO:0000313" key="3">
    <source>
        <dbReference type="Proteomes" id="UP000019335"/>
    </source>
</evidence>
<reference evidence="2 3" key="1">
    <citation type="journal article" date="2014" name="Mol. Plant">
        <title>Chromosome Scale Genome Assembly and Transcriptome Profiling of Nannochloropsis gaditana in Nitrogen Depletion.</title>
        <authorList>
            <person name="Corteggiani Carpinelli E."/>
            <person name="Telatin A."/>
            <person name="Vitulo N."/>
            <person name="Forcato C."/>
            <person name="D'Angelo M."/>
            <person name="Schiavon R."/>
            <person name="Vezzi A."/>
            <person name="Giacometti G.M."/>
            <person name="Morosinotto T."/>
            <person name="Valle G."/>
        </authorList>
    </citation>
    <scope>NUCLEOTIDE SEQUENCE [LARGE SCALE GENOMIC DNA]</scope>
    <source>
        <strain evidence="2 3">B-31</strain>
    </source>
</reference>
<dbReference type="Proteomes" id="UP000019335">
    <property type="component" value="Unassembled WGS sequence"/>
</dbReference>
<proteinExistence type="predicted"/>
<organism evidence="2 3">
    <name type="scientific">Nannochloropsis gaditana</name>
    <dbReference type="NCBI Taxonomy" id="72520"/>
    <lineage>
        <taxon>Eukaryota</taxon>
        <taxon>Sar</taxon>
        <taxon>Stramenopiles</taxon>
        <taxon>Ochrophyta</taxon>
        <taxon>Eustigmatophyceae</taxon>
        <taxon>Eustigmatales</taxon>
        <taxon>Monodopsidaceae</taxon>
        <taxon>Nannochloropsis</taxon>
    </lineage>
</organism>